<name>A0A0P5ZQE7_9CRUS</name>
<comment type="caution">
    <text evidence="1">The sequence shown here is derived from an EMBL/GenBank/DDBJ whole genome shotgun (WGS) entry which is preliminary data.</text>
</comment>
<protein>
    <submittedName>
        <fullName evidence="1">Uncharacterized protein</fullName>
    </submittedName>
</protein>
<gene>
    <name evidence="1" type="ORF">APZ42_003649</name>
</gene>
<dbReference type="AlphaFoldDB" id="A0A0P5ZQE7"/>
<keyword evidence="2" id="KW-1185">Reference proteome</keyword>
<reference evidence="1 2" key="1">
    <citation type="submission" date="2016-03" db="EMBL/GenBank/DDBJ databases">
        <title>EvidentialGene: Evidence-directed Construction of Genes on Genomes.</title>
        <authorList>
            <person name="Gilbert D.G."/>
            <person name="Choi J.-H."/>
            <person name="Mockaitis K."/>
            <person name="Colbourne J."/>
            <person name="Pfrender M."/>
        </authorList>
    </citation>
    <scope>NUCLEOTIDE SEQUENCE [LARGE SCALE GENOMIC DNA]</scope>
    <source>
        <strain evidence="1 2">Xinb3</strain>
        <tissue evidence="1">Complete organism</tissue>
    </source>
</reference>
<proteinExistence type="predicted"/>
<dbReference type="Proteomes" id="UP000076858">
    <property type="component" value="Unassembled WGS sequence"/>
</dbReference>
<organism evidence="1 2">
    <name type="scientific">Daphnia magna</name>
    <dbReference type="NCBI Taxonomy" id="35525"/>
    <lineage>
        <taxon>Eukaryota</taxon>
        <taxon>Metazoa</taxon>
        <taxon>Ecdysozoa</taxon>
        <taxon>Arthropoda</taxon>
        <taxon>Crustacea</taxon>
        <taxon>Branchiopoda</taxon>
        <taxon>Diplostraca</taxon>
        <taxon>Cladocera</taxon>
        <taxon>Anomopoda</taxon>
        <taxon>Daphniidae</taxon>
        <taxon>Daphnia</taxon>
    </lineage>
</organism>
<dbReference type="EMBL" id="LRGB01011421">
    <property type="protein sequence ID" value="KZS00170.1"/>
    <property type="molecule type" value="Genomic_DNA"/>
</dbReference>
<evidence type="ECO:0000313" key="1">
    <source>
        <dbReference type="EMBL" id="KZS00170.1"/>
    </source>
</evidence>
<sequence>MELLSQMLFPLFRLSSKAIIAVCPHLYNNILIALQPQKLFICTFVMSTRISVTCTEDKKVDRYRCKKK</sequence>
<evidence type="ECO:0000313" key="2">
    <source>
        <dbReference type="Proteomes" id="UP000076858"/>
    </source>
</evidence>
<accession>A0A0P5ZQE7</accession>